<evidence type="ECO:0000313" key="6">
    <source>
        <dbReference type="Proteomes" id="UP000222542"/>
    </source>
</evidence>
<evidence type="ECO:0000259" key="4">
    <source>
        <dbReference type="Pfam" id="PF02902"/>
    </source>
</evidence>
<dbReference type="Gene3D" id="3.40.395.10">
    <property type="entry name" value="Adenoviral Proteinase, Chain A"/>
    <property type="match status" value="1"/>
</dbReference>
<keyword evidence="3" id="KW-0378">Hydrolase</keyword>
<organism evidence="5 6">
    <name type="scientific">Capsicum annuum</name>
    <name type="common">Capsicum pepper</name>
    <dbReference type="NCBI Taxonomy" id="4072"/>
    <lineage>
        <taxon>Eukaryota</taxon>
        <taxon>Viridiplantae</taxon>
        <taxon>Streptophyta</taxon>
        <taxon>Embryophyta</taxon>
        <taxon>Tracheophyta</taxon>
        <taxon>Spermatophyta</taxon>
        <taxon>Magnoliopsida</taxon>
        <taxon>eudicotyledons</taxon>
        <taxon>Gunneridae</taxon>
        <taxon>Pentapetalae</taxon>
        <taxon>asterids</taxon>
        <taxon>lamiids</taxon>
        <taxon>Solanales</taxon>
        <taxon>Solanaceae</taxon>
        <taxon>Solanoideae</taxon>
        <taxon>Capsiceae</taxon>
        <taxon>Capsicum</taxon>
    </lineage>
</organism>
<accession>A0A2G2YXJ5</accession>
<keyword evidence="2" id="KW-0645">Protease</keyword>
<comment type="caution">
    <text evidence="5">The sequence shown here is derived from an EMBL/GenBank/DDBJ whole genome shotgun (WGS) entry which is preliminary data.</text>
</comment>
<dbReference type="Gramene" id="PHT74472">
    <property type="protein sequence ID" value="PHT74472"/>
    <property type="gene ID" value="T459_21749"/>
</dbReference>
<reference evidence="5 6" key="1">
    <citation type="journal article" date="2014" name="Nat. Genet.">
        <title>Genome sequence of the hot pepper provides insights into the evolution of pungency in Capsicum species.</title>
        <authorList>
            <person name="Kim S."/>
            <person name="Park M."/>
            <person name="Yeom S.I."/>
            <person name="Kim Y.M."/>
            <person name="Lee J.M."/>
            <person name="Lee H.A."/>
            <person name="Seo E."/>
            <person name="Choi J."/>
            <person name="Cheong K."/>
            <person name="Kim K.T."/>
            <person name="Jung K."/>
            <person name="Lee G.W."/>
            <person name="Oh S.K."/>
            <person name="Bae C."/>
            <person name="Kim S.B."/>
            <person name="Lee H.Y."/>
            <person name="Kim S.Y."/>
            <person name="Kim M.S."/>
            <person name="Kang B.C."/>
            <person name="Jo Y.D."/>
            <person name="Yang H.B."/>
            <person name="Jeong H.J."/>
            <person name="Kang W.H."/>
            <person name="Kwon J.K."/>
            <person name="Shin C."/>
            <person name="Lim J.Y."/>
            <person name="Park J.H."/>
            <person name="Huh J.H."/>
            <person name="Kim J.S."/>
            <person name="Kim B.D."/>
            <person name="Cohen O."/>
            <person name="Paran I."/>
            <person name="Suh M.C."/>
            <person name="Lee S.B."/>
            <person name="Kim Y.K."/>
            <person name="Shin Y."/>
            <person name="Noh S.J."/>
            <person name="Park J."/>
            <person name="Seo Y.S."/>
            <person name="Kwon S.Y."/>
            <person name="Kim H.A."/>
            <person name="Park J.M."/>
            <person name="Kim H.J."/>
            <person name="Choi S.B."/>
            <person name="Bosland P.W."/>
            <person name="Reeves G."/>
            <person name="Jo S.H."/>
            <person name="Lee B.W."/>
            <person name="Cho H.T."/>
            <person name="Choi H.S."/>
            <person name="Lee M.S."/>
            <person name="Yu Y."/>
            <person name="Do Choi Y."/>
            <person name="Park B.S."/>
            <person name="van Deynze A."/>
            <person name="Ashrafi H."/>
            <person name="Hill T."/>
            <person name="Kim W.T."/>
            <person name="Pai H.S."/>
            <person name="Ahn H.K."/>
            <person name="Yeam I."/>
            <person name="Giovannoni J.J."/>
            <person name="Rose J.K."/>
            <person name="Sorensen I."/>
            <person name="Lee S.J."/>
            <person name="Kim R.W."/>
            <person name="Choi I.Y."/>
            <person name="Choi B.S."/>
            <person name="Lim J.S."/>
            <person name="Lee Y.H."/>
            <person name="Choi D."/>
        </authorList>
    </citation>
    <scope>NUCLEOTIDE SEQUENCE [LARGE SCALE GENOMIC DNA]</scope>
    <source>
        <strain evidence="6">cv. CM334</strain>
    </source>
</reference>
<keyword evidence="6" id="KW-1185">Reference proteome</keyword>
<protein>
    <recommendedName>
        <fullName evidence="4">Ubiquitin-like protease family profile domain-containing protein</fullName>
    </recommendedName>
</protein>
<dbReference type="InterPro" id="IPR003653">
    <property type="entry name" value="Peptidase_C48_C"/>
</dbReference>
<dbReference type="SUPFAM" id="SSF54001">
    <property type="entry name" value="Cysteine proteinases"/>
    <property type="match status" value="1"/>
</dbReference>
<evidence type="ECO:0000256" key="2">
    <source>
        <dbReference type="ARBA" id="ARBA00022670"/>
    </source>
</evidence>
<evidence type="ECO:0000256" key="3">
    <source>
        <dbReference type="ARBA" id="ARBA00022801"/>
    </source>
</evidence>
<dbReference type="GO" id="GO:0006508">
    <property type="term" value="P:proteolysis"/>
    <property type="evidence" value="ECO:0007669"/>
    <property type="project" value="UniProtKB-KW"/>
</dbReference>
<name>A0A2G2YXJ5_CAPAN</name>
<dbReference type="Pfam" id="PF02902">
    <property type="entry name" value="Peptidase_C48"/>
    <property type="match status" value="1"/>
</dbReference>
<dbReference type="Proteomes" id="UP000222542">
    <property type="component" value="Unassembled WGS sequence"/>
</dbReference>
<comment type="similarity">
    <text evidence="1">Belongs to the peptidase C48 family.</text>
</comment>
<dbReference type="AlphaFoldDB" id="A0A2G2YXJ5"/>
<dbReference type="InterPro" id="IPR038765">
    <property type="entry name" value="Papain-like_cys_pep_sf"/>
</dbReference>
<gene>
    <name evidence="5" type="ORF">T459_21749</name>
</gene>
<evidence type="ECO:0000256" key="1">
    <source>
        <dbReference type="ARBA" id="ARBA00005234"/>
    </source>
</evidence>
<evidence type="ECO:0000313" key="5">
    <source>
        <dbReference type="EMBL" id="PHT74472.1"/>
    </source>
</evidence>
<dbReference type="EMBL" id="AYRZ02000008">
    <property type="protein sequence ID" value="PHT74472.1"/>
    <property type="molecule type" value="Genomic_DNA"/>
</dbReference>
<reference evidence="5 6" key="2">
    <citation type="journal article" date="2017" name="Genome Biol.">
        <title>New reference genome sequences of hot pepper reveal the massive evolution of plant disease-resistance genes by retroduplication.</title>
        <authorList>
            <person name="Kim S."/>
            <person name="Park J."/>
            <person name="Yeom S.I."/>
            <person name="Kim Y.M."/>
            <person name="Seo E."/>
            <person name="Kim K.T."/>
            <person name="Kim M.S."/>
            <person name="Lee J.M."/>
            <person name="Cheong K."/>
            <person name="Shin H.S."/>
            <person name="Kim S.B."/>
            <person name="Han K."/>
            <person name="Lee J."/>
            <person name="Park M."/>
            <person name="Lee H.A."/>
            <person name="Lee H.Y."/>
            <person name="Lee Y."/>
            <person name="Oh S."/>
            <person name="Lee J.H."/>
            <person name="Choi E."/>
            <person name="Choi E."/>
            <person name="Lee S.E."/>
            <person name="Jeon J."/>
            <person name="Kim H."/>
            <person name="Choi G."/>
            <person name="Song H."/>
            <person name="Lee J."/>
            <person name="Lee S.C."/>
            <person name="Kwon J.K."/>
            <person name="Lee H.Y."/>
            <person name="Koo N."/>
            <person name="Hong Y."/>
            <person name="Kim R.W."/>
            <person name="Kang W.H."/>
            <person name="Huh J.H."/>
            <person name="Kang B.C."/>
            <person name="Yang T.J."/>
            <person name="Lee Y.H."/>
            <person name="Bennetzen J.L."/>
            <person name="Choi D."/>
        </authorList>
    </citation>
    <scope>NUCLEOTIDE SEQUENCE [LARGE SCALE GENOMIC DNA]</scope>
    <source>
        <strain evidence="6">cv. CM334</strain>
    </source>
</reference>
<proteinExistence type="inferred from homology"/>
<dbReference type="GO" id="GO:0008234">
    <property type="term" value="F:cysteine-type peptidase activity"/>
    <property type="evidence" value="ECO:0007669"/>
    <property type="project" value="InterPro"/>
</dbReference>
<sequence>MLRYVACTTPQYITVVKFFKSKKSKSSKGAVEAFSSDQELPSNNDSEDKRFSLLNQKLDIASKLQSTCSKKVKKILDENKSLKSKLSEIKTLLLEKLKADEDILSDKLSDNLQGEPSHDPMVDDQYDDPIEKRSINVISDVDATTKFVNVNSTTCVVEISHDEQESIRVSPIKSEVSPLKPKGSPMKKRTYIRKKKSSKATISDVSCELNSMASSMEVEAKDATPRKSVRQKFLGQLTKSPYVEDFDSSTSQSIFYQKHHFICGIEAFDNLSSLNTDFCAFTSVDRIHQNGKYMYRIGYSKISKELWKRLTVDLGKVSINHDVLFILSQHLDTIFYYMRKKEKYEPNIVVKFTTTNFVFRNKIDAFYYDFVENGKDFSAIPEKHKVEKYIRGFYCDTNVMWNKVDYMLFPVYVPQEKSELRHWILGVFDFTDWCIYVYDSNHTRRSDKVVQKVILPYQTLISYFLKKVNFYLEKGIAKSENDTLPIKMVDELPHKINGFVIRSFMLSGTIHDDVLPTGRISPWSTIYSTPSSLTINLIASMGSTCYLAEVTKNPEGIDISGTELSLLAKSLHSFHGRYIEIDIVIDLEFEILSTNIRIRLLSALSSPESLSDQLNFL</sequence>
<feature type="domain" description="Ubiquitin-like protease family profile" evidence="4">
    <location>
        <begin position="345"/>
        <end position="469"/>
    </location>
</feature>